<reference evidence="9 10" key="1">
    <citation type="submission" date="2019-08" db="EMBL/GenBank/DDBJ databases">
        <title>In-depth cultivation of the pig gut microbiome towards novel bacterial diversity and tailored functional studies.</title>
        <authorList>
            <person name="Wylensek D."/>
            <person name="Hitch T.C.A."/>
            <person name="Clavel T."/>
        </authorList>
    </citation>
    <scope>NUCLEOTIDE SEQUENCE [LARGE SCALE GENOMIC DNA]</scope>
    <source>
        <strain evidence="9 10">Oil+RF-744-GAM-WT-6</strain>
    </source>
</reference>
<proteinExistence type="predicted"/>
<comment type="subcellular location">
    <subcellularLocation>
        <location evidence="1">Cell membrane</location>
        <topology evidence="1">Multi-pass membrane protein</topology>
    </subcellularLocation>
</comment>
<organism evidence="9 10">
    <name type="scientific">Stecheria intestinalis</name>
    <dbReference type="NCBI Taxonomy" id="2606630"/>
    <lineage>
        <taxon>Bacteria</taxon>
        <taxon>Bacillati</taxon>
        <taxon>Bacillota</taxon>
        <taxon>Erysipelotrichia</taxon>
        <taxon>Erysipelotrichales</taxon>
        <taxon>Erysipelotrichaceae</taxon>
        <taxon>Stecheria</taxon>
    </lineage>
</organism>
<dbReference type="PANTHER" id="PTHR32024">
    <property type="entry name" value="TRK SYSTEM POTASSIUM UPTAKE PROTEIN TRKG-RELATED"/>
    <property type="match status" value="1"/>
</dbReference>
<keyword evidence="10" id="KW-1185">Reference proteome</keyword>
<dbReference type="GO" id="GO:0008324">
    <property type="term" value="F:monoatomic cation transmembrane transporter activity"/>
    <property type="evidence" value="ECO:0007669"/>
    <property type="project" value="InterPro"/>
</dbReference>
<evidence type="ECO:0000256" key="6">
    <source>
        <dbReference type="ARBA" id="ARBA00023065"/>
    </source>
</evidence>
<dbReference type="AlphaFoldDB" id="A0A7X2TH82"/>
<feature type="transmembrane region" description="Helical" evidence="8">
    <location>
        <begin position="206"/>
        <end position="229"/>
    </location>
</feature>
<name>A0A7X2TH82_9FIRM</name>
<evidence type="ECO:0000256" key="2">
    <source>
        <dbReference type="ARBA" id="ARBA00022448"/>
    </source>
</evidence>
<evidence type="ECO:0000256" key="4">
    <source>
        <dbReference type="ARBA" id="ARBA00022692"/>
    </source>
</evidence>
<dbReference type="PANTHER" id="PTHR32024:SF1">
    <property type="entry name" value="KTR SYSTEM POTASSIUM UPTAKE PROTEIN B"/>
    <property type="match status" value="1"/>
</dbReference>
<dbReference type="InterPro" id="IPR003445">
    <property type="entry name" value="Cat_transpt"/>
</dbReference>
<keyword evidence="5 8" id="KW-1133">Transmembrane helix</keyword>
<accession>A0A7X2TH82</accession>
<protein>
    <submittedName>
        <fullName evidence="9">Potassium uptake protein</fullName>
    </submittedName>
</protein>
<feature type="transmembrane region" description="Helical" evidence="8">
    <location>
        <begin position="146"/>
        <end position="166"/>
    </location>
</feature>
<dbReference type="EMBL" id="VUMN01000027">
    <property type="protein sequence ID" value="MSS59286.1"/>
    <property type="molecule type" value="Genomic_DNA"/>
</dbReference>
<feature type="transmembrane region" description="Helical" evidence="8">
    <location>
        <begin position="435"/>
        <end position="455"/>
    </location>
</feature>
<evidence type="ECO:0000313" key="9">
    <source>
        <dbReference type="EMBL" id="MSS59286.1"/>
    </source>
</evidence>
<keyword evidence="6" id="KW-0406">Ion transport</keyword>
<dbReference type="Pfam" id="PF02386">
    <property type="entry name" value="TrkH"/>
    <property type="match status" value="1"/>
</dbReference>
<dbReference type="GO" id="GO:0005886">
    <property type="term" value="C:plasma membrane"/>
    <property type="evidence" value="ECO:0007669"/>
    <property type="project" value="UniProtKB-SubCell"/>
</dbReference>
<feature type="transmembrane region" description="Helical" evidence="8">
    <location>
        <begin position="94"/>
        <end position="114"/>
    </location>
</feature>
<evidence type="ECO:0000256" key="8">
    <source>
        <dbReference type="SAM" id="Phobius"/>
    </source>
</evidence>
<sequence>MQETKQKILDLRKKRPKWFVSFITRFGIARVLAMSFASVILIGSLLLSLPVSVQGKAPSYLDSLFISTSAVCVTGLSPLTVADTYTFFGKTVMILLMEIGGLGLMTFVAAAIILQKKSMSLTERVMFASAAGKGDVSNIADYLKKIIKYTFFFQSIGFLLLLPHLIRDFGIGEGIFNSLFLCVSAFTNAGFDCFASNSLMNYASDPLVSLTVMGLITMGGLGFMVWFDLSRKLHEGKRKQSLHSFWISLSTHTKVVLSISLILFVSGTVFFCLAEMGNPSTLASLPVSSRILISMFQSVTLRTAGFYTVNIGACRRVTLLIMCVFMLIGGSPGGTAGGMKTTTAAILAVAVKNLLHDEGNTIHIWKRRIQDSDFIHAFIIFSVYIGFLFAATAIMLCTDGRTMDTLDLIYEEVSAIATVGLSAGLTPLLSPGGKIVIILLMFIGRVGPLAIIEVFQNRRSGLVRKHVEYPDADLMIG</sequence>
<evidence type="ECO:0000256" key="5">
    <source>
        <dbReference type="ARBA" id="ARBA00022989"/>
    </source>
</evidence>
<keyword evidence="3" id="KW-1003">Cell membrane</keyword>
<evidence type="ECO:0000256" key="7">
    <source>
        <dbReference type="ARBA" id="ARBA00023136"/>
    </source>
</evidence>
<keyword evidence="4 8" id="KW-0812">Transmembrane</keyword>
<feature type="transmembrane region" description="Helical" evidence="8">
    <location>
        <begin position="255"/>
        <end position="276"/>
    </location>
</feature>
<feature type="transmembrane region" description="Helical" evidence="8">
    <location>
        <begin position="374"/>
        <end position="396"/>
    </location>
</feature>
<evidence type="ECO:0000256" key="1">
    <source>
        <dbReference type="ARBA" id="ARBA00004651"/>
    </source>
</evidence>
<gene>
    <name evidence="9" type="ORF">FYJ51_10320</name>
</gene>
<evidence type="ECO:0000256" key="3">
    <source>
        <dbReference type="ARBA" id="ARBA00022475"/>
    </source>
</evidence>
<keyword evidence="2" id="KW-0813">Transport</keyword>
<dbReference type="Proteomes" id="UP000461880">
    <property type="component" value="Unassembled WGS sequence"/>
</dbReference>
<feature type="transmembrane region" description="Helical" evidence="8">
    <location>
        <begin position="313"/>
        <end position="331"/>
    </location>
</feature>
<comment type="caution">
    <text evidence="9">The sequence shown here is derived from an EMBL/GenBank/DDBJ whole genome shotgun (WGS) entry which is preliminary data.</text>
</comment>
<keyword evidence="7 8" id="KW-0472">Membrane</keyword>
<dbReference type="GO" id="GO:0030001">
    <property type="term" value="P:metal ion transport"/>
    <property type="evidence" value="ECO:0007669"/>
    <property type="project" value="UniProtKB-ARBA"/>
</dbReference>
<evidence type="ECO:0000313" key="10">
    <source>
        <dbReference type="Proteomes" id="UP000461880"/>
    </source>
</evidence>
<feature type="transmembrane region" description="Helical" evidence="8">
    <location>
        <begin position="20"/>
        <end position="43"/>
    </location>
</feature>
<dbReference type="RefSeq" id="WP_154505504.1">
    <property type="nucleotide sequence ID" value="NZ_JAQXPC010000065.1"/>
</dbReference>